<dbReference type="Proteomes" id="UP000815325">
    <property type="component" value="Unassembled WGS sequence"/>
</dbReference>
<keyword evidence="2" id="KW-1185">Reference proteome</keyword>
<reference evidence="1" key="1">
    <citation type="submission" date="2017-08" db="EMBL/GenBank/DDBJ databases">
        <authorList>
            <person name="Polle J.E."/>
            <person name="Barry K."/>
            <person name="Cushman J."/>
            <person name="Schmutz J."/>
            <person name="Tran D."/>
            <person name="Hathwaick L.T."/>
            <person name="Yim W.C."/>
            <person name="Jenkins J."/>
            <person name="Mckie-Krisberg Z.M."/>
            <person name="Prochnik S."/>
            <person name="Lindquist E."/>
            <person name="Dockter R.B."/>
            <person name="Adam C."/>
            <person name="Molina H."/>
            <person name="Bunkerborg J."/>
            <person name="Jin E."/>
            <person name="Buchheim M."/>
            <person name="Magnuson J."/>
        </authorList>
    </citation>
    <scope>NUCLEOTIDE SEQUENCE</scope>
    <source>
        <strain evidence="1">CCAP 19/18</strain>
    </source>
</reference>
<proteinExistence type="predicted"/>
<feature type="non-terminal residue" evidence="1">
    <location>
        <position position="121"/>
    </location>
</feature>
<sequence>MVKALIVKPSLLSPVPAHFAGGKWAVKCCACSLSTEGAQVQILTSATRAQLLAIAVSGSVQGCTLASIKPSSFSSGVAVVQWQTEQCALPQHSPHRGGMDEKVISQRSVKYSVVLSDGCCQ</sequence>
<gene>
    <name evidence="1" type="ORF">DUNSADRAFT_8691</name>
</gene>
<dbReference type="EMBL" id="MU069747">
    <property type="protein sequence ID" value="KAF5834607.1"/>
    <property type="molecule type" value="Genomic_DNA"/>
</dbReference>
<evidence type="ECO:0008006" key="3">
    <source>
        <dbReference type="Google" id="ProtNLM"/>
    </source>
</evidence>
<accession>A0ABQ7GJ33</accession>
<protein>
    <recommendedName>
        <fullName evidence="3">Encoded protein</fullName>
    </recommendedName>
</protein>
<evidence type="ECO:0000313" key="2">
    <source>
        <dbReference type="Proteomes" id="UP000815325"/>
    </source>
</evidence>
<evidence type="ECO:0000313" key="1">
    <source>
        <dbReference type="EMBL" id="KAF5834607.1"/>
    </source>
</evidence>
<name>A0ABQ7GJ33_DUNSA</name>
<organism evidence="1 2">
    <name type="scientific">Dunaliella salina</name>
    <name type="common">Green alga</name>
    <name type="synonym">Protococcus salinus</name>
    <dbReference type="NCBI Taxonomy" id="3046"/>
    <lineage>
        <taxon>Eukaryota</taxon>
        <taxon>Viridiplantae</taxon>
        <taxon>Chlorophyta</taxon>
        <taxon>core chlorophytes</taxon>
        <taxon>Chlorophyceae</taxon>
        <taxon>CS clade</taxon>
        <taxon>Chlamydomonadales</taxon>
        <taxon>Dunaliellaceae</taxon>
        <taxon>Dunaliella</taxon>
    </lineage>
</organism>
<comment type="caution">
    <text evidence="1">The sequence shown here is derived from an EMBL/GenBank/DDBJ whole genome shotgun (WGS) entry which is preliminary data.</text>
</comment>